<dbReference type="PROSITE" id="PS50005">
    <property type="entry name" value="TPR"/>
    <property type="match status" value="1"/>
</dbReference>
<dbReference type="InterPro" id="IPR019734">
    <property type="entry name" value="TPR_rpt"/>
</dbReference>
<dbReference type="SUPFAM" id="SSF48452">
    <property type="entry name" value="TPR-like"/>
    <property type="match status" value="1"/>
</dbReference>
<evidence type="ECO:0000313" key="3">
    <source>
        <dbReference type="Proteomes" id="UP000681720"/>
    </source>
</evidence>
<comment type="caution">
    <text evidence="2">The sequence shown here is derived from an EMBL/GenBank/DDBJ whole genome shotgun (WGS) entry which is preliminary data.</text>
</comment>
<sequence length="99" mass="11401">MNTIFRIGTMGKIEDRLWRVTLVLTSDNDQQLRDLTEHIREETSGSTGWHRLGRLMITMGEFSQAEKVYNALLDLSSSDDCQEVSDLYHQLGFIHKENG</sequence>
<dbReference type="AlphaFoldDB" id="A0A8S3K4Z3"/>
<dbReference type="InterPro" id="IPR011990">
    <property type="entry name" value="TPR-like_helical_dom_sf"/>
</dbReference>
<reference evidence="2" key="1">
    <citation type="submission" date="2021-02" db="EMBL/GenBank/DDBJ databases">
        <authorList>
            <person name="Nowell W R."/>
        </authorList>
    </citation>
    <scope>NUCLEOTIDE SEQUENCE</scope>
</reference>
<keyword evidence="1" id="KW-0802">TPR repeat</keyword>
<evidence type="ECO:0008006" key="4">
    <source>
        <dbReference type="Google" id="ProtNLM"/>
    </source>
</evidence>
<proteinExistence type="predicted"/>
<protein>
    <recommendedName>
        <fullName evidence="4">Tetratricopeptide repeat protein</fullName>
    </recommendedName>
</protein>
<dbReference type="Proteomes" id="UP000681720">
    <property type="component" value="Unassembled WGS sequence"/>
</dbReference>
<dbReference type="EMBL" id="CAJOBJ010381585">
    <property type="protein sequence ID" value="CAF5227627.1"/>
    <property type="molecule type" value="Genomic_DNA"/>
</dbReference>
<feature type="repeat" description="TPR" evidence="1">
    <location>
        <begin position="46"/>
        <end position="79"/>
    </location>
</feature>
<dbReference type="Gene3D" id="1.25.40.10">
    <property type="entry name" value="Tetratricopeptide repeat domain"/>
    <property type="match status" value="1"/>
</dbReference>
<feature type="non-terminal residue" evidence="2">
    <location>
        <position position="99"/>
    </location>
</feature>
<evidence type="ECO:0000256" key="1">
    <source>
        <dbReference type="PROSITE-ProRule" id="PRU00339"/>
    </source>
</evidence>
<gene>
    <name evidence="2" type="ORF">GIL414_LOCUS87733</name>
</gene>
<accession>A0A8S3K4Z3</accession>
<evidence type="ECO:0000313" key="2">
    <source>
        <dbReference type="EMBL" id="CAF5227627.1"/>
    </source>
</evidence>
<name>A0A8S3K4Z3_9BILA</name>
<organism evidence="2 3">
    <name type="scientific">Rotaria magnacalcarata</name>
    <dbReference type="NCBI Taxonomy" id="392030"/>
    <lineage>
        <taxon>Eukaryota</taxon>
        <taxon>Metazoa</taxon>
        <taxon>Spiralia</taxon>
        <taxon>Gnathifera</taxon>
        <taxon>Rotifera</taxon>
        <taxon>Eurotatoria</taxon>
        <taxon>Bdelloidea</taxon>
        <taxon>Philodinida</taxon>
        <taxon>Philodinidae</taxon>
        <taxon>Rotaria</taxon>
    </lineage>
</organism>